<reference evidence="1" key="1">
    <citation type="submission" date="2018-02" db="EMBL/GenBank/DDBJ databases">
        <title>Rhizophora mucronata_Transcriptome.</title>
        <authorList>
            <person name="Meera S.P."/>
            <person name="Sreeshan A."/>
            <person name="Augustine A."/>
        </authorList>
    </citation>
    <scope>NUCLEOTIDE SEQUENCE</scope>
    <source>
        <tissue evidence="1">Leaf</tissue>
    </source>
</reference>
<name>A0A2P2PTU6_RHIMU</name>
<sequence length="27" mass="3209">MVGIEYTTKIAYQGWLIRFHTMGYNSK</sequence>
<dbReference type="AlphaFoldDB" id="A0A2P2PTU6"/>
<organism evidence="1">
    <name type="scientific">Rhizophora mucronata</name>
    <name type="common">Asiatic mangrove</name>
    <dbReference type="NCBI Taxonomy" id="61149"/>
    <lineage>
        <taxon>Eukaryota</taxon>
        <taxon>Viridiplantae</taxon>
        <taxon>Streptophyta</taxon>
        <taxon>Embryophyta</taxon>
        <taxon>Tracheophyta</taxon>
        <taxon>Spermatophyta</taxon>
        <taxon>Magnoliopsida</taxon>
        <taxon>eudicotyledons</taxon>
        <taxon>Gunneridae</taxon>
        <taxon>Pentapetalae</taxon>
        <taxon>rosids</taxon>
        <taxon>fabids</taxon>
        <taxon>Malpighiales</taxon>
        <taxon>Rhizophoraceae</taxon>
        <taxon>Rhizophora</taxon>
    </lineage>
</organism>
<evidence type="ECO:0000313" key="1">
    <source>
        <dbReference type="EMBL" id="MBX58162.1"/>
    </source>
</evidence>
<dbReference type="EMBL" id="GGEC01077678">
    <property type="protein sequence ID" value="MBX58162.1"/>
    <property type="molecule type" value="Transcribed_RNA"/>
</dbReference>
<proteinExistence type="predicted"/>
<protein>
    <submittedName>
        <fullName evidence="1">Uncharacterized protein</fullName>
    </submittedName>
</protein>
<accession>A0A2P2PTU6</accession>